<evidence type="ECO:0000256" key="1">
    <source>
        <dbReference type="ARBA" id="ARBA00005446"/>
    </source>
</evidence>
<dbReference type="Pfam" id="PF00271">
    <property type="entry name" value="Helicase_C"/>
    <property type="match status" value="1"/>
</dbReference>
<comment type="caution">
    <text evidence="7">The sequence shown here is derived from an EMBL/GenBank/DDBJ whole genome shotgun (WGS) entry which is preliminary data.</text>
</comment>
<organism evidence="7 8">
    <name type="scientific">Neonectria punicea</name>
    <dbReference type="NCBI Taxonomy" id="979145"/>
    <lineage>
        <taxon>Eukaryota</taxon>
        <taxon>Fungi</taxon>
        <taxon>Dikarya</taxon>
        <taxon>Ascomycota</taxon>
        <taxon>Pezizomycotina</taxon>
        <taxon>Sordariomycetes</taxon>
        <taxon>Hypocreomycetidae</taxon>
        <taxon>Hypocreales</taxon>
        <taxon>Nectriaceae</taxon>
        <taxon>Neonectria</taxon>
    </lineage>
</organism>
<protein>
    <recommendedName>
        <fullName evidence="5">DNA 3'-5' helicase</fullName>
        <ecNumber evidence="5">5.6.2.4</ecNumber>
    </recommendedName>
</protein>
<comment type="similarity">
    <text evidence="1">Belongs to the helicase family. RecQ subfamily.</text>
</comment>
<dbReference type="InterPro" id="IPR001650">
    <property type="entry name" value="Helicase_C-like"/>
</dbReference>
<evidence type="ECO:0000313" key="8">
    <source>
        <dbReference type="Proteomes" id="UP001498476"/>
    </source>
</evidence>
<comment type="catalytic activity">
    <reaction evidence="4">
        <text>Couples ATP hydrolysis with the unwinding of duplex DNA by translocating in the 3'-5' direction.</text>
        <dbReference type="EC" id="5.6.2.4"/>
    </reaction>
</comment>
<dbReference type="Gene3D" id="3.40.50.300">
    <property type="entry name" value="P-loop containing nucleotide triphosphate hydrolases"/>
    <property type="match status" value="2"/>
</dbReference>
<feature type="domain" description="Helicase C-terminal" evidence="6">
    <location>
        <begin position="109"/>
        <end position="231"/>
    </location>
</feature>
<sequence>TVVSTEAATTDSFLQWAASLSLSSRLDRVVLDECYLTFTAALAYRQKLKRLSRLRGLGCPLVFLTGTLPLYRQQDFEAAMLLQTPIYVRASSHRPNFSFRVHRVRNGQGIREVKQRVQARAGSLKAGDKGIIYCTSRASCKALALQLGCHYYHGDPEDPDADFLAQRELGYVQWKEGKSRYIVATAALGTGLDVAAIVHVIHLDIPHSIIDYSQEAGRAGRAGEPVWAEII</sequence>
<feature type="non-terminal residue" evidence="7">
    <location>
        <position position="231"/>
    </location>
</feature>
<reference evidence="7 8" key="1">
    <citation type="journal article" date="2025" name="Microbiol. Resour. Announc.">
        <title>Draft genome sequences for Neonectria magnoliae and Neonectria punicea, canker pathogens of Liriodendron tulipifera and Acer saccharum in West Virginia.</title>
        <authorList>
            <person name="Petronek H.M."/>
            <person name="Kasson M.T."/>
            <person name="Metheny A.M."/>
            <person name="Stauder C.M."/>
            <person name="Lovett B."/>
            <person name="Lynch S.C."/>
            <person name="Garnas J.R."/>
            <person name="Kasson L.R."/>
            <person name="Stajich J.E."/>
        </authorList>
    </citation>
    <scope>NUCLEOTIDE SEQUENCE [LARGE SCALE GENOMIC DNA]</scope>
    <source>
        <strain evidence="7 8">NRRL 64653</strain>
    </source>
</reference>
<dbReference type="SUPFAM" id="SSF52540">
    <property type="entry name" value="P-loop containing nucleoside triphosphate hydrolases"/>
    <property type="match status" value="1"/>
</dbReference>
<dbReference type="Proteomes" id="UP001498476">
    <property type="component" value="Unassembled WGS sequence"/>
</dbReference>
<accession>A0ABR1GGF7</accession>
<gene>
    <name evidence="7" type="ORF">QQX98_013373</name>
</gene>
<evidence type="ECO:0000256" key="4">
    <source>
        <dbReference type="ARBA" id="ARBA00034617"/>
    </source>
</evidence>
<keyword evidence="2" id="KW-0238">DNA-binding</keyword>
<evidence type="ECO:0000256" key="2">
    <source>
        <dbReference type="ARBA" id="ARBA00023125"/>
    </source>
</evidence>
<name>A0ABR1GGF7_9HYPO</name>
<feature type="non-terminal residue" evidence="7">
    <location>
        <position position="1"/>
    </location>
</feature>
<evidence type="ECO:0000256" key="5">
    <source>
        <dbReference type="ARBA" id="ARBA00034808"/>
    </source>
</evidence>
<keyword evidence="3" id="KW-0413">Isomerase</keyword>
<dbReference type="SMART" id="SM00490">
    <property type="entry name" value="HELICc"/>
    <property type="match status" value="1"/>
</dbReference>
<evidence type="ECO:0000256" key="3">
    <source>
        <dbReference type="ARBA" id="ARBA00023235"/>
    </source>
</evidence>
<evidence type="ECO:0000259" key="6">
    <source>
        <dbReference type="PROSITE" id="PS51194"/>
    </source>
</evidence>
<dbReference type="EC" id="5.6.2.4" evidence="5"/>
<proteinExistence type="inferred from homology"/>
<keyword evidence="8" id="KW-1185">Reference proteome</keyword>
<dbReference type="PANTHER" id="PTHR13710:SF105">
    <property type="entry name" value="ATP-DEPENDENT DNA HELICASE Q1"/>
    <property type="match status" value="1"/>
</dbReference>
<dbReference type="InterPro" id="IPR027417">
    <property type="entry name" value="P-loop_NTPase"/>
</dbReference>
<dbReference type="EMBL" id="JAZAVJ010000959">
    <property type="protein sequence ID" value="KAK7390678.1"/>
    <property type="molecule type" value="Genomic_DNA"/>
</dbReference>
<dbReference type="PANTHER" id="PTHR13710">
    <property type="entry name" value="DNA HELICASE RECQ FAMILY MEMBER"/>
    <property type="match status" value="1"/>
</dbReference>
<evidence type="ECO:0000313" key="7">
    <source>
        <dbReference type="EMBL" id="KAK7390678.1"/>
    </source>
</evidence>
<dbReference type="PROSITE" id="PS51194">
    <property type="entry name" value="HELICASE_CTER"/>
    <property type="match status" value="1"/>
</dbReference>